<dbReference type="GO" id="GO:0006396">
    <property type="term" value="P:RNA processing"/>
    <property type="evidence" value="ECO:0007669"/>
    <property type="project" value="InterPro"/>
</dbReference>
<dbReference type="InterPro" id="IPR029026">
    <property type="entry name" value="tRNA_m1G_MTases_N"/>
</dbReference>
<dbReference type="SUPFAM" id="SSF75217">
    <property type="entry name" value="alpha/beta knot"/>
    <property type="match status" value="1"/>
</dbReference>
<sequence>MVATSNAEPPKHTTCTLGVDLIVFYHPKDYENVRDVICVAKSLGISKIAIVKRPGIECSRITVWGVRLFDSLDDVIKAYQGLKYIVLETYGFSDMSLLRNSCGKRLGVILGAEDYGIPRHIVESIPDKLIIRLPMKVASASYNVVTALVILLYELMKQCASQACVSMSTSFLNRVETYVNPR</sequence>
<keyword evidence="2" id="KW-0808">Transferase</keyword>
<dbReference type="Proteomes" id="UP000605805">
    <property type="component" value="Unassembled WGS sequence"/>
</dbReference>
<dbReference type="Gene3D" id="3.40.1280.10">
    <property type="match status" value="1"/>
</dbReference>
<protein>
    <recommendedName>
        <fullName evidence="3">tRNA/rRNA methyltransferase SpoU type domain-containing protein</fullName>
    </recommendedName>
</protein>
<gene>
    <name evidence="4" type="ORF">EYH02_02370</name>
</gene>
<organism evidence="4 5">
    <name type="scientific">Ignisphaera aggregans</name>
    <dbReference type="NCBI Taxonomy" id="334771"/>
    <lineage>
        <taxon>Archaea</taxon>
        <taxon>Thermoproteota</taxon>
        <taxon>Thermoprotei</taxon>
        <taxon>Desulfurococcales</taxon>
        <taxon>Desulfurococcaceae</taxon>
        <taxon>Ignisphaera</taxon>
    </lineage>
</organism>
<evidence type="ECO:0000256" key="2">
    <source>
        <dbReference type="ARBA" id="ARBA00022679"/>
    </source>
</evidence>
<dbReference type="Pfam" id="PF00588">
    <property type="entry name" value="SpoU_methylase"/>
    <property type="match status" value="1"/>
</dbReference>
<dbReference type="InterPro" id="IPR029028">
    <property type="entry name" value="Alpha/beta_knot_MTases"/>
</dbReference>
<name>A0A833DT35_9CREN</name>
<dbReference type="AlphaFoldDB" id="A0A833DT35"/>
<dbReference type="GO" id="GO:0032259">
    <property type="term" value="P:methylation"/>
    <property type="evidence" value="ECO:0007669"/>
    <property type="project" value="UniProtKB-KW"/>
</dbReference>
<evidence type="ECO:0000313" key="5">
    <source>
        <dbReference type="Proteomes" id="UP000605805"/>
    </source>
</evidence>
<evidence type="ECO:0000259" key="3">
    <source>
        <dbReference type="Pfam" id="PF00588"/>
    </source>
</evidence>
<evidence type="ECO:0000256" key="1">
    <source>
        <dbReference type="ARBA" id="ARBA00022603"/>
    </source>
</evidence>
<dbReference type="EMBL" id="DQTV01000045">
    <property type="protein sequence ID" value="HIP56902.1"/>
    <property type="molecule type" value="Genomic_DNA"/>
</dbReference>
<dbReference type="GO" id="GO:0003723">
    <property type="term" value="F:RNA binding"/>
    <property type="evidence" value="ECO:0007669"/>
    <property type="project" value="InterPro"/>
</dbReference>
<accession>A0A833DT35</accession>
<dbReference type="GO" id="GO:0008173">
    <property type="term" value="F:RNA methyltransferase activity"/>
    <property type="evidence" value="ECO:0007669"/>
    <property type="project" value="InterPro"/>
</dbReference>
<feature type="domain" description="tRNA/rRNA methyltransferase SpoU type" evidence="3">
    <location>
        <begin position="22"/>
        <end position="153"/>
    </location>
</feature>
<keyword evidence="1" id="KW-0489">Methyltransferase</keyword>
<evidence type="ECO:0000313" key="4">
    <source>
        <dbReference type="EMBL" id="HIP56902.1"/>
    </source>
</evidence>
<dbReference type="InterPro" id="IPR001537">
    <property type="entry name" value="SpoU_MeTrfase"/>
</dbReference>
<comment type="caution">
    <text evidence="4">The sequence shown here is derived from an EMBL/GenBank/DDBJ whole genome shotgun (WGS) entry which is preliminary data.</text>
</comment>
<proteinExistence type="predicted"/>
<reference evidence="4" key="1">
    <citation type="journal article" date="2020" name="ISME J.">
        <title>Gammaproteobacteria mediating utilization of methyl-, sulfur- and petroleum organic compounds in deep ocean hydrothermal plumes.</title>
        <authorList>
            <person name="Zhou Z."/>
            <person name="Liu Y."/>
            <person name="Pan J."/>
            <person name="Cron B.R."/>
            <person name="Toner B.M."/>
            <person name="Anantharaman K."/>
            <person name="Breier J.A."/>
            <person name="Dick G.J."/>
            <person name="Li M."/>
        </authorList>
    </citation>
    <scope>NUCLEOTIDE SEQUENCE</scope>
    <source>
        <strain evidence="4">SZUA-1435</strain>
    </source>
</reference>